<proteinExistence type="predicted"/>
<dbReference type="EMBL" id="CM023479">
    <property type="protein sequence ID" value="KAH7974672.1"/>
    <property type="molecule type" value="Genomic_DNA"/>
</dbReference>
<keyword evidence="2" id="KW-1185">Reference proteome</keyword>
<evidence type="ECO:0000313" key="1">
    <source>
        <dbReference type="EMBL" id="KAH7974672.1"/>
    </source>
</evidence>
<sequence length="571" mass="63776">MQDTVCTNVAQNIIVVRVIHGISKTETTADIRENIIHPGNPKAIEAHRIGETTAVLVLFQGQKVPSTVKYGVTIVRCSLYCQHHQVCRTCGKIGHRQDVCPQPNTKVCFACGKPNPRDTHAEECKPRCKLCNGPHPTGAPGCSNQFPPLKADRPLEERKRSASRSCLRGVQGGDSGRATSHGRESRSRSKRRTAQSARRESRSRERATWSEKVANHHRSKKPNTANRRHDASSTARQRNLRAENQNLKAQVRELKQGQAEILRLLRAGQQPAGTTRMDITQAAQRSLTPTPPPQQVPDQRSATPLIAERTPTTEPPSTAPQHETVEDMEEHTAEISRPSFKEHRAMNRDCSDIQCTDGLRTRLRWFPAHQGCFFGSTSPNRNEMANAAARCLTRRVVAPASLVLAEGVATDDEDDEEEAELVTSYADVLEWYRSARRSMPDPHPQLTREQAVLYRQLQTNSVLTPALARFICPDVYESSKCSVCNSATATLTHVLWDCKLNAEEAAAYPGRLPTDIARAVTAQDSEQQLQAVQRIETALARQTRRDAPDGTQGRQPRGERWIPRRKRRDET</sequence>
<reference evidence="1" key="1">
    <citation type="submission" date="2020-05" db="EMBL/GenBank/DDBJ databases">
        <title>Large-scale comparative analyses of tick genomes elucidate their genetic diversity and vector capacities.</title>
        <authorList>
            <person name="Jia N."/>
            <person name="Wang J."/>
            <person name="Shi W."/>
            <person name="Du L."/>
            <person name="Sun Y."/>
            <person name="Zhan W."/>
            <person name="Jiang J."/>
            <person name="Wang Q."/>
            <person name="Zhang B."/>
            <person name="Ji P."/>
            <person name="Sakyi L.B."/>
            <person name="Cui X."/>
            <person name="Yuan T."/>
            <person name="Jiang B."/>
            <person name="Yang W."/>
            <person name="Lam T.T.-Y."/>
            <person name="Chang Q."/>
            <person name="Ding S."/>
            <person name="Wang X."/>
            <person name="Zhu J."/>
            <person name="Ruan X."/>
            <person name="Zhao L."/>
            <person name="Wei J."/>
            <person name="Que T."/>
            <person name="Du C."/>
            <person name="Cheng J."/>
            <person name="Dai P."/>
            <person name="Han X."/>
            <person name="Huang E."/>
            <person name="Gao Y."/>
            <person name="Liu J."/>
            <person name="Shao H."/>
            <person name="Ye R."/>
            <person name="Li L."/>
            <person name="Wei W."/>
            <person name="Wang X."/>
            <person name="Wang C."/>
            <person name="Yang T."/>
            <person name="Huo Q."/>
            <person name="Li W."/>
            <person name="Guo W."/>
            <person name="Chen H."/>
            <person name="Zhou L."/>
            <person name="Ni X."/>
            <person name="Tian J."/>
            <person name="Zhou Y."/>
            <person name="Sheng Y."/>
            <person name="Liu T."/>
            <person name="Pan Y."/>
            <person name="Xia L."/>
            <person name="Li J."/>
            <person name="Zhao F."/>
            <person name="Cao W."/>
        </authorList>
    </citation>
    <scope>NUCLEOTIDE SEQUENCE</scope>
    <source>
        <strain evidence="1">Dsil-2018</strain>
    </source>
</reference>
<accession>A0ACB8DQB7</accession>
<comment type="caution">
    <text evidence="1">The sequence shown here is derived from an EMBL/GenBank/DDBJ whole genome shotgun (WGS) entry which is preliminary data.</text>
</comment>
<organism evidence="1 2">
    <name type="scientific">Dermacentor silvarum</name>
    <name type="common">Tick</name>
    <dbReference type="NCBI Taxonomy" id="543639"/>
    <lineage>
        <taxon>Eukaryota</taxon>
        <taxon>Metazoa</taxon>
        <taxon>Ecdysozoa</taxon>
        <taxon>Arthropoda</taxon>
        <taxon>Chelicerata</taxon>
        <taxon>Arachnida</taxon>
        <taxon>Acari</taxon>
        <taxon>Parasitiformes</taxon>
        <taxon>Ixodida</taxon>
        <taxon>Ixodoidea</taxon>
        <taxon>Ixodidae</taxon>
        <taxon>Rhipicephalinae</taxon>
        <taxon>Dermacentor</taxon>
    </lineage>
</organism>
<gene>
    <name evidence="1" type="ORF">HPB49_018054</name>
</gene>
<protein>
    <submittedName>
        <fullName evidence="1">Uncharacterized protein</fullName>
    </submittedName>
</protein>
<evidence type="ECO:0000313" key="2">
    <source>
        <dbReference type="Proteomes" id="UP000821865"/>
    </source>
</evidence>
<dbReference type="Proteomes" id="UP000821865">
    <property type="component" value="Chromosome 10"/>
</dbReference>
<name>A0ACB8DQB7_DERSI</name>